<dbReference type="HOGENOM" id="CLU_3201875_0_0_0"/>
<dbReference type="EMBL" id="CP003532">
    <property type="protein sequence ID" value="AFK06345.1"/>
    <property type="molecule type" value="Genomic_DNA"/>
</dbReference>
<gene>
    <name evidence="1" type="ORF">Theba_0627</name>
</gene>
<dbReference type="KEGG" id="mpg:Theba_0627"/>
<keyword evidence="2" id="KW-1185">Reference proteome</keyword>
<organism evidence="1 2">
    <name type="scientific">Mesotoga prima MesG1.Ag.4.2</name>
    <dbReference type="NCBI Taxonomy" id="660470"/>
    <lineage>
        <taxon>Bacteria</taxon>
        <taxon>Thermotogati</taxon>
        <taxon>Thermotogota</taxon>
        <taxon>Thermotogae</taxon>
        <taxon>Kosmotogales</taxon>
        <taxon>Kosmotogaceae</taxon>
        <taxon>Mesotoga</taxon>
    </lineage>
</organism>
<dbReference type="AlphaFoldDB" id="I2F342"/>
<reference evidence="1 2" key="1">
    <citation type="journal article" date="2012" name="Genome Biol. Evol.">
        <title>Genome Sequence of the Mesophilic Thermotogales Bacterium Mesotoga prima MesG1.Ag.4.2 Reveals the Largest Thermotogales Genome To Date.</title>
        <authorList>
            <person name="Zhaxybayeva O."/>
            <person name="Swithers K.S."/>
            <person name="Foght J."/>
            <person name="Green A.G."/>
            <person name="Bruce D."/>
            <person name="Detter C."/>
            <person name="Han S."/>
            <person name="Teshima H."/>
            <person name="Han J."/>
            <person name="Woyke T."/>
            <person name="Pitluck S."/>
            <person name="Nolan M."/>
            <person name="Ivanova N."/>
            <person name="Pati A."/>
            <person name="Land M.L."/>
            <person name="Dlutek M."/>
            <person name="Doolittle W.F."/>
            <person name="Noll K.M."/>
            <person name="Nesbo C.L."/>
        </authorList>
    </citation>
    <scope>NUCLEOTIDE SEQUENCE [LARGE SCALE GENOMIC DNA]</scope>
    <source>
        <strain evidence="2">mesG1.Ag.4.2</strain>
    </source>
</reference>
<sequence>MDSFEPHAFARIGAGKFVVVGAKSTDENGRQAYWILVDFQESFSC</sequence>
<dbReference type="RefSeq" id="WP_014730423.1">
    <property type="nucleotide sequence ID" value="NC_017934.1"/>
</dbReference>
<dbReference type="GeneID" id="87108473"/>
<proteinExistence type="predicted"/>
<evidence type="ECO:0000313" key="1">
    <source>
        <dbReference type="EMBL" id="AFK06345.1"/>
    </source>
</evidence>
<accession>I2F342</accession>
<dbReference type="Proteomes" id="UP000002881">
    <property type="component" value="Chromosome"/>
</dbReference>
<name>I2F342_9BACT</name>
<protein>
    <submittedName>
        <fullName evidence="1">Uncharacterized protein</fullName>
    </submittedName>
</protein>
<evidence type="ECO:0000313" key="2">
    <source>
        <dbReference type="Proteomes" id="UP000002881"/>
    </source>
</evidence>